<evidence type="ECO:0000313" key="3">
    <source>
        <dbReference type="Proteomes" id="UP000254866"/>
    </source>
</evidence>
<keyword evidence="1" id="KW-0732">Signal</keyword>
<comment type="caution">
    <text evidence="2">The sequence shown here is derived from an EMBL/GenBank/DDBJ whole genome shotgun (WGS) entry which is preliminary data.</text>
</comment>
<accession>A0A370T8T7</accession>
<keyword evidence="3" id="KW-1185">Reference proteome</keyword>
<name>A0A370T8T7_9HELO</name>
<reference evidence="2 3" key="1">
    <citation type="journal article" date="2018" name="IMA Fungus">
        <title>IMA Genome-F 9: Draft genome sequence of Annulohypoxylon stygium, Aspergillus mulundensis, Berkeleyomyces basicola (syn. Thielaviopsis basicola), Ceratocystis smalleyi, two Cercospora beticola strains, Coleophoma cylindrospora, Fusarium fracticaudum, Phialophora cf. hyalina, and Morchella septimelata.</title>
        <authorList>
            <person name="Wingfield B.D."/>
            <person name="Bills G.F."/>
            <person name="Dong Y."/>
            <person name="Huang W."/>
            <person name="Nel W.J."/>
            <person name="Swalarsk-Parry B.S."/>
            <person name="Vaghefi N."/>
            <person name="Wilken P.M."/>
            <person name="An Z."/>
            <person name="de Beer Z.W."/>
            <person name="De Vos L."/>
            <person name="Chen L."/>
            <person name="Duong T.A."/>
            <person name="Gao Y."/>
            <person name="Hammerbacher A."/>
            <person name="Kikkert J.R."/>
            <person name="Li Y."/>
            <person name="Li H."/>
            <person name="Li K."/>
            <person name="Li Q."/>
            <person name="Liu X."/>
            <person name="Ma X."/>
            <person name="Naidoo K."/>
            <person name="Pethybridge S.J."/>
            <person name="Sun J."/>
            <person name="Steenkamp E.T."/>
            <person name="van der Nest M.A."/>
            <person name="van Wyk S."/>
            <person name="Wingfield M.J."/>
            <person name="Xiong C."/>
            <person name="Yue Q."/>
            <person name="Zhang X."/>
        </authorList>
    </citation>
    <scope>NUCLEOTIDE SEQUENCE [LARGE SCALE GENOMIC DNA]</scope>
    <source>
        <strain evidence="2 3">BP 5553</strain>
    </source>
</reference>
<evidence type="ECO:0000313" key="2">
    <source>
        <dbReference type="EMBL" id="RDL29891.1"/>
    </source>
</evidence>
<dbReference type="GeneID" id="43603367"/>
<sequence>MAYRLLVLAPLLATLVASVSEVVPGPGLPTLAELGVTSPDLYNEIPAALSSHSKREDKHDGAICTSFGGTGYTPVEHVIACFNYLVKIGNRKCSTAPHTVCTIEETVIKANAYGSPASPDYIDCWDVALGVQKVFTECNIDGKVSGQYFLPNVANAVKGVFYEVET</sequence>
<proteinExistence type="predicted"/>
<gene>
    <name evidence="2" type="ORF">BP5553_10518</name>
</gene>
<evidence type="ECO:0000256" key="1">
    <source>
        <dbReference type="SAM" id="SignalP"/>
    </source>
</evidence>
<organism evidence="2 3">
    <name type="scientific">Venustampulla echinocandica</name>
    <dbReference type="NCBI Taxonomy" id="2656787"/>
    <lineage>
        <taxon>Eukaryota</taxon>
        <taxon>Fungi</taxon>
        <taxon>Dikarya</taxon>
        <taxon>Ascomycota</taxon>
        <taxon>Pezizomycotina</taxon>
        <taxon>Leotiomycetes</taxon>
        <taxon>Helotiales</taxon>
        <taxon>Pleuroascaceae</taxon>
        <taxon>Venustampulla</taxon>
    </lineage>
</organism>
<feature type="chain" id="PRO_5016670721" evidence="1">
    <location>
        <begin position="22"/>
        <end position="166"/>
    </location>
</feature>
<dbReference type="RefSeq" id="XP_031864581.1">
    <property type="nucleotide sequence ID" value="XM_032019141.1"/>
</dbReference>
<dbReference type="EMBL" id="NPIC01000017">
    <property type="protein sequence ID" value="RDL29891.1"/>
    <property type="molecule type" value="Genomic_DNA"/>
</dbReference>
<dbReference type="OrthoDB" id="2112446at2759"/>
<dbReference type="AlphaFoldDB" id="A0A370T8T7"/>
<dbReference type="Proteomes" id="UP000254866">
    <property type="component" value="Unassembled WGS sequence"/>
</dbReference>
<protein>
    <submittedName>
        <fullName evidence="2">Uncharacterized protein</fullName>
    </submittedName>
</protein>
<feature type="signal peptide" evidence="1">
    <location>
        <begin position="1"/>
        <end position="21"/>
    </location>
</feature>